<name>A0A7K4AHU2_METSH</name>
<dbReference type="SUPFAM" id="SSF82689">
    <property type="entry name" value="Mechanosensitive channel protein MscS (YggB), C-terminal domain"/>
    <property type="match status" value="1"/>
</dbReference>
<dbReference type="InterPro" id="IPR010920">
    <property type="entry name" value="LSM_dom_sf"/>
</dbReference>
<dbReference type="PANTHER" id="PTHR30221:SF1">
    <property type="entry name" value="SMALL-CONDUCTANCE MECHANOSENSITIVE CHANNEL"/>
    <property type="match status" value="1"/>
</dbReference>
<dbReference type="SUPFAM" id="SSF82861">
    <property type="entry name" value="Mechanosensitive channel protein MscS (YggB), transmembrane region"/>
    <property type="match status" value="1"/>
</dbReference>
<dbReference type="Gene3D" id="3.30.70.100">
    <property type="match status" value="1"/>
</dbReference>
<dbReference type="InterPro" id="IPR023408">
    <property type="entry name" value="MscS_beta-dom_sf"/>
</dbReference>
<evidence type="ECO:0000256" key="6">
    <source>
        <dbReference type="ARBA" id="ARBA00023136"/>
    </source>
</evidence>
<dbReference type="Pfam" id="PF00924">
    <property type="entry name" value="MS_channel_2nd"/>
    <property type="match status" value="1"/>
</dbReference>
<feature type="domain" description="Mechanosensitive ion channel MscS" evidence="8">
    <location>
        <begin position="146"/>
        <end position="212"/>
    </location>
</feature>
<evidence type="ECO:0000313" key="9">
    <source>
        <dbReference type="EMBL" id="NLJ22557.1"/>
    </source>
</evidence>
<keyword evidence="5 7" id="KW-1133">Transmembrane helix</keyword>
<evidence type="ECO:0000313" key="10">
    <source>
        <dbReference type="Proteomes" id="UP000544742"/>
    </source>
</evidence>
<dbReference type="InterPro" id="IPR045275">
    <property type="entry name" value="MscS_archaea/bacteria_type"/>
</dbReference>
<accession>A0A7K4AHU2</accession>
<dbReference type="PANTHER" id="PTHR30221">
    <property type="entry name" value="SMALL-CONDUCTANCE MECHANOSENSITIVE CHANNEL"/>
    <property type="match status" value="1"/>
</dbReference>
<evidence type="ECO:0000256" key="7">
    <source>
        <dbReference type="SAM" id="Phobius"/>
    </source>
</evidence>
<evidence type="ECO:0000256" key="3">
    <source>
        <dbReference type="ARBA" id="ARBA00022475"/>
    </source>
</evidence>
<sequence>MDLSRAISLADPQLLADQIQYKVDLMAGRHVDLASIQVLADAIHEIDAVSIIVNLIVIIFIIFVVRAVAEIVDQMLRTHIPKVINRAEMRMDETMQLMIRRIASATIYLVGLMLVILQIPQLHKVATAMLAGAGIFGLAVGYAAKDSLSNFTSGIFITLFQPFRVGDLVDFRGDYGQIEDLTLRHTVIRTADNRRIIVPNSIISTEPVINWTIREKEITWSVDFDLEKAADIDRAREIILEKARGHSQVLKDRPLSVQLSSCKSRELVLRLEATVPGRNVASAVGNEIREAVIKEFEGQGI</sequence>
<dbReference type="EMBL" id="JAAYUN010000095">
    <property type="protein sequence ID" value="NLJ22557.1"/>
    <property type="molecule type" value="Genomic_DNA"/>
</dbReference>
<dbReference type="GO" id="GO:0005886">
    <property type="term" value="C:plasma membrane"/>
    <property type="evidence" value="ECO:0007669"/>
    <property type="project" value="UniProtKB-SubCell"/>
</dbReference>
<feature type="transmembrane region" description="Helical" evidence="7">
    <location>
        <begin position="48"/>
        <end position="69"/>
    </location>
</feature>
<comment type="caution">
    <text evidence="9">The sequence shown here is derived from an EMBL/GenBank/DDBJ whole genome shotgun (WGS) entry which is preliminary data.</text>
</comment>
<dbReference type="InterPro" id="IPR011066">
    <property type="entry name" value="MscS_channel_C_sf"/>
</dbReference>
<feature type="transmembrane region" description="Helical" evidence="7">
    <location>
        <begin position="125"/>
        <end position="144"/>
    </location>
</feature>
<proteinExistence type="inferred from homology"/>
<comment type="similarity">
    <text evidence="2">Belongs to the MscS (TC 1.A.23) family.</text>
</comment>
<evidence type="ECO:0000256" key="2">
    <source>
        <dbReference type="ARBA" id="ARBA00008017"/>
    </source>
</evidence>
<keyword evidence="6 7" id="KW-0472">Membrane</keyword>
<feature type="transmembrane region" description="Helical" evidence="7">
    <location>
        <begin position="98"/>
        <end position="119"/>
    </location>
</feature>
<dbReference type="Proteomes" id="UP000544742">
    <property type="component" value="Unassembled WGS sequence"/>
</dbReference>
<dbReference type="Gene3D" id="2.30.30.60">
    <property type="match status" value="1"/>
</dbReference>
<dbReference type="SUPFAM" id="SSF50182">
    <property type="entry name" value="Sm-like ribonucleoproteins"/>
    <property type="match status" value="1"/>
</dbReference>
<comment type="subcellular location">
    <subcellularLocation>
        <location evidence="1">Cell membrane</location>
        <topology evidence="1">Multi-pass membrane protein</topology>
    </subcellularLocation>
</comment>
<dbReference type="GO" id="GO:0008381">
    <property type="term" value="F:mechanosensitive monoatomic ion channel activity"/>
    <property type="evidence" value="ECO:0007669"/>
    <property type="project" value="InterPro"/>
</dbReference>
<organism evidence="9 10">
    <name type="scientific">Methanothrix soehngenii</name>
    <name type="common">Methanosaeta concilii</name>
    <dbReference type="NCBI Taxonomy" id="2223"/>
    <lineage>
        <taxon>Archaea</taxon>
        <taxon>Methanobacteriati</taxon>
        <taxon>Methanobacteriota</taxon>
        <taxon>Stenosarchaea group</taxon>
        <taxon>Methanomicrobia</taxon>
        <taxon>Methanotrichales</taxon>
        <taxon>Methanotrichaceae</taxon>
        <taxon>Methanothrix</taxon>
    </lineage>
</organism>
<dbReference type="AlphaFoldDB" id="A0A7K4AHU2"/>
<keyword evidence="4 7" id="KW-0812">Transmembrane</keyword>
<dbReference type="InterPro" id="IPR011014">
    <property type="entry name" value="MscS_channel_TM-2"/>
</dbReference>
<gene>
    <name evidence="9" type="ORF">GX426_05560</name>
</gene>
<evidence type="ECO:0000256" key="5">
    <source>
        <dbReference type="ARBA" id="ARBA00022989"/>
    </source>
</evidence>
<keyword evidence="3" id="KW-1003">Cell membrane</keyword>
<evidence type="ECO:0000256" key="1">
    <source>
        <dbReference type="ARBA" id="ARBA00004651"/>
    </source>
</evidence>
<evidence type="ECO:0000256" key="4">
    <source>
        <dbReference type="ARBA" id="ARBA00022692"/>
    </source>
</evidence>
<reference evidence="9 10" key="1">
    <citation type="journal article" date="2020" name="Biotechnol. Biofuels">
        <title>New insights from the biogas microbiome by comprehensive genome-resolved metagenomics of nearly 1600 species originating from multiple anaerobic digesters.</title>
        <authorList>
            <person name="Campanaro S."/>
            <person name="Treu L."/>
            <person name="Rodriguez-R L.M."/>
            <person name="Kovalovszki A."/>
            <person name="Ziels R.M."/>
            <person name="Maus I."/>
            <person name="Zhu X."/>
            <person name="Kougias P.G."/>
            <person name="Basile A."/>
            <person name="Luo G."/>
            <person name="Schluter A."/>
            <person name="Konstantinidis K.T."/>
            <person name="Angelidaki I."/>
        </authorList>
    </citation>
    <scope>NUCLEOTIDE SEQUENCE [LARGE SCALE GENOMIC DNA]</scope>
    <source>
        <strain evidence="9">AS27yjCOA_157</strain>
    </source>
</reference>
<dbReference type="Gene3D" id="1.10.287.1260">
    <property type="match status" value="1"/>
</dbReference>
<evidence type="ECO:0000259" key="8">
    <source>
        <dbReference type="Pfam" id="PF00924"/>
    </source>
</evidence>
<dbReference type="InterPro" id="IPR006685">
    <property type="entry name" value="MscS_channel_2nd"/>
</dbReference>
<protein>
    <submittedName>
        <fullName evidence="9">Mechanosensitive ion channel family protein</fullName>
    </submittedName>
</protein>